<gene>
    <name evidence="5" type="ORF">U9M48_022669</name>
</gene>
<dbReference type="InterPro" id="IPR036457">
    <property type="entry name" value="PPM-type-like_dom_sf"/>
</dbReference>
<evidence type="ECO:0000259" key="4">
    <source>
        <dbReference type="PROSITE" id="PS51746"/>
    </source>
</evidence>
<dbReference type="Gene3D" id="3.60.40.10">
    <property type="entry name" value="PPM-type phosphatase domain"/>
    <property type="match status" value="1"/>
</dbReference>
<keyword evidence="3" id="KW-0378">Hydrolase</keyword>
<dbReference type="PROSITE" id="PS51746">
    <property type="entry name" value="PPM_2"/>
    <property type="match status" value="1"/>
</dbReference>
<dbReference type="AlphaFoldDB" id="A0AAQ3TIZ5"/>
<dbReference type="SMART" id="SM00332">
    <property type="entry name" value="PP2Cc"/>
    <property type="match status" value="1"/>
</dbReference>
<proteinExistence type="inferred from homology"/>
<feature type="domain" description="PPM-type phosphatase" evidence="4">
    <location>
        <begin position="75"/>
        <end position="319"/>
    </location>
</feature>
<comment type="cofactor">
    <cofactor evidence="3">
        <name>Mg(2+)</name>
        <dbReference type="ChEBI" id="CHEBI:18420"/>
    </cofactor>
</comment>
<keyword evidence="3" id="KW-0460">Magnesium</keyword>
<dbReference type="GO" id="GO:0004722">
    <property type="term" value="F:protein serine/threonine phosphatase activity"/>
    <property type="evidence" value="ECO:0007669"/>
    <property type="project" value="UniProtKB-EC"/>
</dbReference>
<comment type="catalytic activity">
    <reaction evidence="1 3">
        <text>O-phospho-L-seryl-[protein] + H2O = L-seryl-[protein] + phosphate</text>
        <dbReference type="Rhea" id="RHEA:20629"/>
        <dbReference type="Rhea" id="RHEA-COMP:9863"/>
        <dbReference type="Rhea" id="RHEA-COMP:11604"/>
        <dbReference type="ChEBI" id="CHEBI:15377"/>
        <dbReference type="ChEBI" id="CHEBI:29999"/>
        <dbReference type="ChEBI" id="CHEBI:43474"/>
        <dbReference type="ChEBI" id="CHEBI:83421"/>
        <dbReference type="EC" id="3.1.3.16"/>
    </reaction>
</comment>
<dbReference type="InterPro" id="IPR039123">
    <property type="entry name" value="PPTC7"/>
</dbReference>
<keyword evidence="6" id="KW-1185">Reference proteome</keyword>
<reference evidence="5 6" key="1">
    <citation type="submission" date="2024-02" db="EMBL/GenBank/DDBJ databases">
        <title>High-quality chromosome-scale genome assembly of Pensacola bahiagrass (Paspalum notatum Flugge var. saurae).</title>
        <authorList>
            <person name="Vega J.M."/>
            <person name="Podio M."/>
            <person name="Orjuela J."/>
            <person name="Siena L.A."/>
            <person name="Pessino S.C."/>
            <person name="Combes M.C."/>
            <person name="Mariac C."/>
            <person name="Albertini E."/>
            <person name="Pupilli F."/>
            <person name="Ortiz J.P.A."/>
            <person name="Leblanc O."/>
        </authorList>
    </citation>
    <scope>NUCLEOTIDE SEQUENCE [LARGE SCALE GENOMIC DNA]</scope>
    <source>
        <strain evidence="5">R1</strain>
        <tissue evidence="5">Leaf</tissue>
    </source>
</reference>
<comment type="similarity">
    <text evidence="3">Belongs to the PP2C family.</text>
</comment>
<keyword evidence="3" id="KW-0904">Protein phosphatase</keyword>
<protein>
    <recommendedName>
        <fullName evidence="3">Protein phosphatase</fullName>
        <ecNumber evidence="3">3.1.3.16</ecNumber>
    </recommendedName>
</protein>
<name>A0AAQ3TIZ5_PASNO</name>
<dbReference type="GO" id="GO:0046872">
    <property type="term" value="F:metal ion binding"/>
    <property type="evidence" value="ECO:0007669"/>
    <property type="project" value="UniProtKB-UniRule"/>
</dbReference>
<comment type="catalytic activity">
    <reaction evidence="2 3">
        <text>O-phospho-L-threonyl-[protein] + H2O = L-threonyl-[protein] + phosphate</text>
        <dbReference type="Rhea" id="RHEA:47004"/>
        <dbReference type="Rhea" id="RHEA-COMP:11060"/>
        <dbReference type="Rhea" id="RHEA-COMP:11605"/>
        <dbReference type="ChEBI" id="CHEBI:15377"/>
        <dbReference type="ChEBI" id="CHEBI:30013"/>
        <dbReference type="ChEBI" id="CHEBI:43474"/>
        <dbReference type="ChEBI" id="CHEBI:61977"/>
        <dbReference type="EC" id="3.1.3.16"/>
    </reaction>
</comment>
<comment type="cofactor">
    <cofactor evidence="3">
        <name>Mn(2+)</name>
        <dbReference type="ChEBI" id="CHEBI:29035"/>
    </cofactor>
</comment>
<dbReference type="EC" id="3.1.3.16" evidence="3"/>
<evidence type="ECO:0000313" key="5">
    <source>
        <dbReference type="EMBL" id="WVZ74490.1"/>
    </source>
</evidence>
<organism evidence="5 6">
    <name type="scientific">Paspalum notatum var. saurae</name>
    <dbReference type="NCBI Taxonomy" id="547442"/>
    <lineage>
        <taxon>Eukaryota</taxon>
        <taxon>Viridiplantae</taxon>
        <taxon>Streptophyta</taxon>
        <taxon>Embryophyta</taxon>
        <taxon>Tracheophyta</taxon>
        <taxon>Spermatophyta</taxon>
        <taxon>Magnoliopsida</taxon>
        <taxon>Liliopsida</taxon>
        <taxon>Poales</taxon>
        <taxon>Poaceae</taxon>
        <taxon>PACMAD clade</taxon>
        <taxon>Panicoideae</taxon>
        <taxon>Andropogonodae</taxon>
        <taxon>Paspaleae</taxon>
        <taxon>Paspalinae</taxon>
        <taxon>Paspalum</taxon>
    </lineage>
</organism>
<dbReference type="PANTHER" id="PTHR12320">
    <property type="entry name" value="PROTEIN PHOSPHATASE 2C"/>
    <property type="match status" value="1"/>
</dbReference>
<sequence>MEKYMVQTLHSIDRRISAALRVAFGVRCRASPSPAGSQDGDEIEIAGFADVLLGPPCDDPMDCDEAAAPAPEGDLRMVFESCYIKDHEEDAHFGHAEAGVVGVADGVGGYRSKGVDASAFARGLMHNAYAEVVSAVPGTHVCPHTLLERAHLMTVAAGTPAASTAVIVSIAGRKLKWAFVGDSGFAVFRDGRILHRSQPQQHYFNCPYQLKSGRDGTAVSQAVVGEVVAKEGDIVVVGTDGLFDNVFDHELERIVRMGTALGFSPKNMSEVMAGFAFEAARCTDRDTPYSVLGRGETSNSTPSFKGGKPDDITVVVAYIVSGGPTRSQILL</sequence>
<accession>A0AAQ3TIZ5</accession>
<keyword evidence="3" id="KW-0464">Manganese</keyword>
<keyword evidence="3" id="KW-0479">Metal-binding</keyword>
<dbReference type="EMBL" id="CP144749">
    <property type="protein sequence ID" value="WVZ74490.1"/>
    <property type="molecule type" value="Genomic_DNA"/>
</dbReference>
<dbReference type="SUPFAM" id="SSF81606">
    <property type="entry name" value="PP2C-like"/>
    <property type="match status" value="1"/>
</dbReference>
<evidence type="ECO:0000256" key="2">
    <source>
        <dbReference type="ARBA" id="ARBA00048336"/>
    </source>
</evidence>
<evidence type="ECO:0000256" key="1">
    <source>
        <dbReference type="ARBA" id="ARBA00047761"/>
    </source>
</evidence>
<dbReference type="Proteomes" id="UP001341281">
    <property type="component" value="Chromosome 05"/>
</dbReference>
<dbReference type="PANTHER" id="PTHR12320:SF87">
    <property type="entry name" value="PROTEIN PHOSPHATASE 2C 24-RELATED"/>
    <property type="match status" value="1"/>
</dbReference>
<evidence type="ECO:0000313" key="6">
    <source>
        <dbReference type="Proteomes" id="UP001341281"/>
    </source>
</evidence>
<dbReference type="InterPro" id="IPR001932">
    <property type="entry name" value="PPM-type_phosphatase-like_dom"/>
</dbReference>
<evidence type="ECO:0000256" key="3">
    <source>
        <dbReference type="RuleBase" id="RU366020"/>
    </source>
</evidence>